<proteinExistence type="predicted"/>
<name>A0ACC0WFT0_9STRA</name>
<dbReference type="Proteomes" id="UP001163321">
    <property type="component" value="Chromosome 13"/>
</dbReference>
<comment type="caution">
    <text evidence="1">The sequence shown here is derived from an EMBL/GenBank/DDBJ whole genome shotgun (WGS) entry which is preliminary data.</text>
</comment>
<dbReference type="EMBL" id="CM047592">
    <property type="protein sequence ID" value="KAI9917708.1"/>
    <property type="molecule type" value="Genomic_DNA"/>
</dbReference>
<evidence type="ECO:0000313" key="1">
    <source>
        <dbReference type="EMBL" id="KAI9917708.1"/>
    </source>
</evidence>
<organism evidence="1 2">
    <name type="scientific">Peronosclerospora sorghi</name>
    <dbReference type="NCBI Taxonomy" id="230839"/>
    <lineage>
        <taxon>Eukaryota</taxon>
        <taxon>Sar</taxon>
        <taxon>Stramenopiles</taxon>
        <taxon>Oomycota</taxon>
        <taxon>Peronosporomycetes</taxon>
        <taxon>Peronosporales</taxon>
        <taxon>Peronosporaceae</taxon>
        <taxon>Peronosclerospora</taxon>
    </lineage>
</organism>
<gene>
    <name evidence="1" type="ORF">PsorP6_012386</name>
</gene>
<protein>
    <submittedName>
        <fullName evidence="1">Uncharacterized protein</fullName>
    </submittedName>
</protein>
<evidence type="ECO:0000313" key="2">
    <source>
        <dbReference type="Proteomes" id="UP001163321"/>
    </source>
</evidence>
<accession>A0ACC0WFT0</accession>
<reference evidence="1 2" key="1">
    <citation type="journal article" date="2022" name="bioRxiv">
        <title>The genome of the oomycete Peronosclerospora sorghi, a cosmopolitan pathogen of maize and sorghum, is inflated with dispersed pseudogenes.</title>
        <authorList>
            <person name="Fletcher K."/>
            <person name="Martin F."/>
            <person name="Isakeit T."/>
            <person name="Cavanaugh K."/>
            <person name="Magill C."/>
            <person name="Michelmore R."/>
        </authorList>
    </citation>
    <scope>NUCLEOTIDE SEQUENCE [LARGE SCALE GENOMIC DNA]</scope>
    <source>
        <strain evidence="1">P6</strain>
    </source>
</reference>
<sequence length="100" mass="11486">MRVVMLNAKDLNLEELAPTKRYNSKSSSNEEACKTLSTDQVEKLRSLLAAMMRTKMVDLGSEDFVSFHNYWNHVNSGGRLPASEFTDRKAPHEHARWCTR</sequence>
<keyword evidence="2" id="KW-1185">Reference proteome</keyword>